<sequence length="224" mass="24666">MSQSVDKPKIQVDVVHLAVTIKRKKILDDISLSFVSPNIYGIVGPNGTGKSVFLKALLGFIRLASGSVKINDVQIDPRRDFPVSVGAIIEHPGFINDMNGHDNLLALGQIRSDLTDEDVHAVMVKVGLPDDKKPVSDYSLGMIQRLGIAQAIMEDQQLIVLDEPTNALDREGIAFLTKLLKELRDQGKLVLIASHDLLWLQTLADQTFELTNGQLHKIEDVMQA</sequence>
<dbReference type="CDD" id="cd03230">
    <property type="entry name" value="ABC_DR_subfamily_A"/>
    <property type="match status" value="1"/>
</dbReference>
<evidence type="ECO:0000259" key="5">
    <source>
        <dbReference type="PROSITE" id="PS50893"/>
    </source>
</evidence>
<proteinExistence type="inferred from homology"/>
<comment type="caution">
    <text evidence="6">The sequence shown here is derived from an EMBL/GenBank/DDBJ whole genome shotgun (WGS) entry which is preliminary data.</text>
</comment>
<dbReference type="InterPro" id="IPR003439">
    <property type="entry name" value="ABC_transporter-like_ATP-bd"/>
</dbReference>
<keyword evidence="3" id="KW-0547">Nucleotide-binding</keyword>
<dbReference type="RefSeq" id="WP_010489918.1">
    <property type="nucleotide sequence ID" value="NZ_AZCT01000002.1"/>
</dbReference>
<dbReference type="GO" id="GO:0005524">
    <property type="term" value="F:ATP binding"/>
    <property type="evidence" value="ECO:0007669"/>
    <property type="project" value="UniProtKB-KW"/>
</dbReference>
<dbReference type="SUPFAM" id="SSF52540">
    <property type="entry name" value="P-loop containing nucleoside triphosphate hydrolases"/>
    <property type="match status" value="1"/>
</dbReference>
<dbReference type="SMART" id="SM00382">
    <property type="entry name" value="AAA"/>
    <property type="match status" value="1"/>
</dbReference>
<dbReference type="PROSITE" id="PS00211">
    <property type="entry name" value="ABC_TRANSPORTER_1"/>
    <property type="match status" value="1"/>
</dbReference>
<protein>
    <submittedName>
        <fullName evidence="6">ABC transporter ATPase</fullName>
    </submittedName>
</protein>
<organism evidence="6 7">
    <name type="scientific">Lacticaseibacillus zeae DSM 20178 = KCTC 3804</name>
    <dbReference type="NCBI Taxonomy" id="1423816"/>
    <lineage>
        <taxon>Bacteria</taxon>
        <taxon>Bacillati</taxon>
        <taxon>Bacillota</taxon>
        <taxon>Bacilli</taxon>
        <taxon>Lactobacillales</taxon>
        <taxon>Lactobacillaceae</taxon>
        <taxon>Lacticaseibacillus</taxon>
    </lineage>
</organism>
<dbReference type="PROSITE" id="PS50893">
    <property type="entry name" value="ABC_TRANSPORTER_2"/>
    <property type="match status" value="1"/>
</dbReference>
<dbReference type="Pfam" id="PF00005">
    <property type="entry name" value="ABC_tran"/>
    <property type="match status" value="1"/>
</dbReference>
<dbReference type="EMBL" id="AZCT01000002">
    <property type="protein sequence ID" value="KRK13408.1"/>
    <property type="molecule type" value="Genomic_DNA"/>
</dbReference>
<evidence type="ECO:0000313" key="6">
    <source>
        <dbReference type="EMBL" id="KRK13408.1"/>
    </source>
</evidence>
<feature type="domain" description="ABC transporter" evidence="5">
    <location>
        <begin position="10"/>
        <end position="224"/>
    </location>
</feature>
<dbReference type="PANTHER" id="PTHR43335:SF4">
    <property type="entry name" value="ABC TRANSPORTER, ATP-BINDING PROTEIN"/>
    <property type="match status" value="1"/>
</dbReference>
<gene>
    <name evidence="6" type="ORF">FD51_GL001623</name>
</gene>
<accession>A0A0R1EVW2</accession>
<dbReference type="InterPro" id="IPR017871">
    <property type="entry name" value="ABC_transporter-like_CS"/>
</dbReference>
<dbReference type="InterPro" id="IPR003593">
    <property type="entry name" value="AAA+_ATPase"/>
</dbReference>
<dbReference type="Gene3D" id="3.40.50.300">
    <property type="entry name" value="P-loop containing nucleotide triphosphate hydrolases"/>
    <property type="match status" value="1"/>
</dbReference>
<comment type="similarity">
    <text evidence="1">Belongs to the ABC transporter superfamily.</text>
</comment>
<name>A0A0R1EVW2_LACZE</name>
<evidence type="ECO:0000313" key="7">
    <source>
        <dbReference type="Proteomes" id="UP000051984"/>
    </source>
</evidence>
<dbReference type="InterPro" id="IPR027417">
    <property type="entry name" value="P-loop_NTPase"/>
</dbReference>
<evidence type="ECO:0000256" key="2">
    <source>
        <dbReference type="ARBA" id="ARBA00022448"/>
    </source>
</evidence>
<keyword evidence="4" id="KW-0067">ATP-binding</keyword>
<dbReference type="AlphaFoldDB" id="A0A0R1EVW2"/>
<dbReference type="GO" id="GO:0016887">
    <property type="term" value="F:ATP hydrolysis activity"/>
    <property type="evidence" value="ECO:0007669"/>
    <property type="project" value="InterPro"/>
</dbReference>
<evidence type="ECO:0000256" key="4">
    <source>
        <dbReference type="ARBA" id="ARBA00022840"/>
    </source>
</evidence>
<evidence type="ECO:0000256" key="1">
    <source>
        <dbReference type="ARBA" id="ARBA00005417"/>
    </source>
</evidence>
<reference evidence="6 7" key="1">
    <citation type="journal article" date="2015" name="Genome Announc.">
        <title>Expanding the biotechnology potential of lactobacilli through comparative genomics of 213 strains and associated genera.</title>
        <authorList>
            <person name="Sun Z."/>
            <person name="Harris H.M."/>
            <person name="McCann A."/>
            <person name="Guo C."/>
            <person name="Argimon S."/>
            <person name="Zhang W."/>
            <person name="Yang X."/>
            <person name="Jeffery I.B."/>
            <person name="Cooney J.C."/>
            <person name="Kagawa T.F."/>
            <person name="Liu W."/>
            <person name="Song Y."/>
            <person name="Salvetti E."/>
            <person name="Wrobel A."/>
            <person name="Rasinkangas P."/>
            <person name="Parkhill J."/>
            <person name="Rea M.C."/>
            <person name="O'Sullivan O."/>
            <person name="Ritari J."/>
            <person name="Douillard F.P."/>
            <person name="Paul Ross R."/>
            <person name="Yang R."/>
            <person name="Briner A.E."/>
            <person name="Felis G.E."/>
            <person name="de Vos W.M."/>
            <person name="Barrangou R."/>
            <person name="Klaenhammer T.R."/>
            <person name="Caufield P.W."/>
            <person name="Cui Y."/>
            <person name="Zhang H."/>
            <person name="O'Toole P.W."/>
        </authorList>
    </citation>
    <scope>NUCLEOTIDE SEQUENCE [LARGE SCALE GENOMIC DNA]</scope>
    <source>
        <strain evidence="6 7">DSM 20178</strain>
    </source>
</reference>
<keyword evidence="2" id="KW-0813">Transport</keyword>
<evidence type="ECO:0000256" key="3">
    <source>
        <dbReference type="ARBA" id="ARBA00022741"/>
    </source>
</evidence>
<dbReference type="eggNOG" id="COG1131">
    <property type="taxonomic scope" value="Bacteria"/>
</dbReference>
<dbReference type="PATRIC" id="fig|1423816.3.peg.1697"/>
<dbReference type="PANTHER" id="PTHR43335">
    <property type="entry name" value="ABC TRANSPORTER, ATP-BINDING PROTEIN"/>
    <property type="match status" value="1"/>
</dbReference>
<dbReference type="Proteomes" id="UP000051984">
    <property type="component" value="Unassembled WGS sequence"/>
</dbReference>